<protein>
    <submittedName>
        <fullName evidence="2">Uncharacterized protein</fullName>
    </submittedName>
</protein>
<sequence>MSFEEKRAWIYAAIAVVVPVVYVVVVLRRLADADVADVAYVRPLITAIVAAMVLNIVANIVAGMFSRRGDVDKKDERDHQIHRIGEWVGFHVMSLAALVPLVLAITEVDYFWIANALYLAFCLAAFGSSVAKIVAYRRGF</sequence>
<keyword evidence="1" id="KW-0812">Transmembrane</keyword>
<evidence type="ECO:0000313" key="2">
    <source>
        <dbReference type="EMBL" id="MDQ7909282.1"/>
    </source>
</evidence>
<accession>A0ABU0ZQI4</accession>
<evidence type="ECO:0000313" key="3">
    <source>
        <dbReference type="Proteomes" id="UP001230908"/>
    </source>
</evidence>
<proteinExistence type="predicted"/>
<feature type="transmembrane region" description="Helical" evidence="1">
    <location>
        <begin position="43"/>
        <end position="66"/>
    </location>
</feature>
<feature type="transmembrane region" description="Helical" evidence="1">
    <location>
        <begin position="87"/>
        <end position="105"/>
    </location>
</feature>
<comment type="caution">
    <text evidence="2">The sequence shown here is derived from an EMBL/GenBank/DDBJ whole genome shotgun (WGS) entry which is preliminary data.</text>
</comment>
<feature type="transmembrane region" description="Helical" evidence="1">
    <location>
        <begin position="111"/>
        <end position="135"/>
    </location>
</feature>
<keyword evidence="1" id="KW-0472">Membrane</keyword>
<evidence type="ECO:0000256" key="1">
    <source>
        <dbReference type="SAM" id="Phobius"/>
    </source>
</evidence>
<keyword evidence="3" id="KW-1185">Reference proteome</keyword>
<keyword evidence="1" id="KW-1133">Transmembrane helix</keyword>
<name>A0ABU0ZQI4_9ACTN</name>
<dbReference type="Proteomes" id="UP001230908">
    <property type="component" value="Unassembled WGS sequence"/>
</dbReference>
<reference evidence="2 3" key="1">
    <citation type="submission" date="2023-08" db="EMBL/GenBank/DDBJ databases">
        <title>Phytohabitans sansha sp. nov., isolated from marine sediment.</title>
        <authorList>
            <person name="Zhao Y."/>
            <person name="Yi K."/>
        </authorList>
    </citation>
    <scope>NUCLEOTIDE SEQUENCE [LARGE SCALE GENOMIC DNA]</scope>
    <source>
        <strain evidence="2 3">ZYX-F-186</strain>
    </source>
</reference>
<gene>
    <name evidence="2" type="ORF">RB614_32655</name>
</gene>
<feature type="transmembrane region" description="Helical" evidence="1">
    <location>
        <begin position="9"/>
        <end position="31"/>
    </location>
</feature>
<organism evidence="2 3">
    <name type="scientific">Phytohabitans maris</name>
    <dbReference type="NCBI Taxonomy" id="3071409"/>
    <lineage>
        <taxon>Bacteria</taxon>
        <taxon>Bacillati</taxon>
        <taxon>Actinomycetota</taxon>
        <taxon>Actinomycetes</taxon>
        <taxon>Micromonosporales</taxon>
        <taxon>Micromonosporaceae</taxon>
    </lineage>
</organism>
<dbReference type="EMBL" id="JAVHUY010000039">
    <property type="protein sequence ID" value="MDQ7909282.1"/>
    <property type="molecule type" value="Genomic_DNA"/>
</dbReference>
<dbReference type="RefSeq" id="WP_308716538.1">
    <property type="nucleotide sequence ID" value="NZ_JAVHUY010000039.1"/>
</dbReference>